<dbReference type="InterPro" id="IPR015889">
    <property type="entry name" value="Intradiol_dOase_core"/>
</dbReference>
<proteinExistence type="predicted"/>
<name>A0A9W9W8U5_9EURO</name>
<dbReference type="PANTHER" id="PTHR34315">
    <property type="match status" value="1"/>
</dbReference>
<evidence type="ECO:0000313" key="3">
    <source>
        <dbReference type="EMBL" id="KAJ5408506.1"/>
    </source>
</evidence>
<dbReference type="PANTHER" id="PTHR34315:SF4">
    <property type="entry name" value="INTRADIOL RING-CLEAVAGE DIOXYGENASES DOMAIN-CONTAINING PROTEIN"/>
    <property type="match status" value="1"/>
</dbReference>
<dbReference type="GO" id="GO:0008199">
    <property type="term" value="F:ferric iron binding"/>
    <property type="evidence" value="ECO:0007669"/>
    <property type="project" value="InterPro"/>
</dbReference>
<feature type="signal peptide" evidence="1">
    <location>
        <begin position="1"/>
        <end position="17"/>
    </location>
</feature>
<feature type="domain" description="Intradiol ring-cleavage dioxygenases" evidence="2">
    <location>
        <begin position="103"/>
        <end position="162"/>
    </location>
</feature>
<sequence>MHMNFLLLASTAMTVLAHPGHHEPESRATIQRRSHLGRRCADHVATFNKRRINKRSLTKRWEGNHNTTFEIQTEAPYYENIQNDTCVLAPEVTRGPYVWPRSQTLRQDMTEDQIGIPLWLDIGVLDMNTCEPLPNALVDFWHCNATGSYSSFTGLSPNTPFEELLSSMDISDFETGVTDLHTDDSTWLRGMWPTDAHGMMEMKTIFPGFYVERAIHIHAQVHTDWTTRENGTIVASNTVSTGQLYFAEELEEKIMALEPYVSHTQINRTTNAKDTLISGSFEDGYSPIISVVPADGKDIKNGMIGYITIGVDTSAIENFKK</sequence>
<keyword evidence="4" id="KW-1185">Reference proteome</keyword>
<feature type="chain" id="PRO_5040737986" evidence="1">
    <location>
        <begin position="18"/>
        <end position="321"/>
    </location>
</feature>
<dbReference type="SUPFAM" id="SSF49482">
    <property type="entry name" value="Aromatic compound dioxygenase"/>
    <property type="match status" value="1"/>
</dbReference>
<accession>A0A9W9W8U5</accession>
<dbReference type="GO" id="GO:0016702">
    <property type="term" value="F:oxidoreductase activity, acting on single donors with incorporation of molecular oxygen, incorporation of two atoms of oxygen"/>
    <property type="evidence" value="ECO:0007669"/>
    <property type="project" value="InterPro"/>
</dbReference>
<dbReference type="EMBL" id="JAPZBU010000004">
    <property type="protein sequence ID" value="KAJ5408506.1"/>
    <property type="molecule type" value="Genomic_DNA"/>
</dbReference>
<dbReference type="Proteomes" id="UP001147747">
    <property type="component" value="Unassembled WGS sequence"/>
</dbReference>
<evidence type="ECO:0000313" key="4">
    <source>
        <dbReference type="Proteomes" id="UP001147747"/>
    </source>
</evidence>
<dbReference type="RefSeq" id="XP_056492821.1">
    <property type="nucleotide sequence ID" value="XM_056627026.1"/>
</dbReference>
<dbReference type="AlphaFoldDB" id="A0A9W9W8U5"/>
<evidence type="ECO:0000259" key="2">
    <source>
        <dbReference type="Pfam" id="PF00775"/>
    </source>
</evidence>
<organism evidence="3 4">
    <name type="scientific">Penicillium cosmopolitanum</name>
    <dbReference type="NCBI Taxonomy" id="1131564"/>
    <lineage>
        <taxon>Eukaryota</taxon>
        <taxon>Fungi</taxon>
        <taxon>Dikarya</taxon>
        <taxon>Ascomycota</taxon>
        <taxon>Pezizomycotina</taxon>
        <taxon>Eurotiomycetes</taxon>
        <taxon>Eurotiomycetidae</taxon>
        <taxon>Eurotiales</taxon>
        <taxon>Aspergillaceae</taxon>
        <taxon>Penicillium</taxon>
    </lineage>
</organism>
<reference evidence="3" key="1">
    <citation type="submission" date="2022-12" db="EMBL/GenBank/DDBJ databases">
        <authorList>
            <person name="Petersen C."/>
        </authorList>
    </citation>
    <scope>NUCLEOTIDE SEQUENCE</scope>
    <source>
        <strain evidence="3">IBT 29677</strain>
    </source>
</reference>
<keyword evidence="1" id="KW-0732">Signal</keyword>
<dbReference type="GeneID" id="81366006"/>
<keyword evidence="3" id="KW-0560">Oxidoreductase</keyword>
<keyword evidence="3" id="KW-0223">Dioxygenase</keyword>
<reference evidence="3" key="2">
    <citation type="journal article" date="2023" name="IMA Fungus">
        <title>Comparative genomic study of the Penicillium genus elucidates a diverse pangenome and 15 lateral gene transfer events.</title>
        <authorList>
            <person name="Petersen C."/>
            <person name="Sorensen T."/>
            <person name="Nielsen M.R."/>
            <person name="Sondergaard T.E."/>
            <person name="Sorensen J.L."/>
            <person name="Fitzpatrick D.A."/>
            <person name="Frisvad J.C."/>
            <person name="Nielsen K.L."/>
        </authorList>
    </citation>
    <scope>NUCLEOTIDE SEQUENCE</scope>
    <source>
        <strain evidence="3">IBT 29677</strain>
    </source>
</reference>
<gene>
    <name evidence="3" type="ORF">N7509_002389</name>
</gene>
<protein>
    <submittedName>
        <fullName evidence="3">Aromatic compound dioxygenase</fullName>
    </submittedName>
</protein>
<dbReference type="CDD" id="cd03457">
    <property type="entry name" value="intradiol_dioxygenase_like"/>
    <property type="match status" value="1"/>
</dbReference>
<comment type="caution">
    <text evidence="3">The sequence shown here is derived from an EMBL/GenBank/DDBJ whole genome shotgun (WGS) entry which is preliminary data.</text>
</comment>
<dbReference type="InterPro" id="IPR000627">
    <property type="entry name" value="Intradiol_dOase_C"/>
</dbReference>
<dbReference type="Gene3D" id="2.60.130.10">
    <property type="entry name" value="Aromatic compound dioxygenase"/>
    <property type="match status" value="1"/>
</dbReference>
<dbReference type="OrthoDB" id="121380at2759"/>
<evidence type="ECO:0000256" key="1">
    <source>
        <dbReference type="SAM" id="SignalP"/>
    </source>
</evidence>
<dbReference type="Pfam" id="PF00775">
    <property type="entry name" value="Dioxygenase_C"/>
    <property type="match status" value="1"/>
</dbReference>